<evidence type="ECO:0000313" key="3">
    <source>
        <dbReference type="EMBL" id="SDL30795.1"/>
    </source>
</evidence>
<dbReference type="SMART" id="SM00267">
    <property type="entry name" value="GGDEF"/>
    <property type="match status" value="1"/>
</dbReference>
<dbReference type="GO" id="GO:1902201">
    <property type="term" value="P:negative regulation of bacterial-type flagellum-dependent cell motility"/>
    <property type="evidence" value="ECO:0007669"/>
    <property type="project" value="TreeGrafter"/>
</dbReference>
<dbReference type="CDD" id="cd01949">
    <property type="entry name" value="GGDEF"/>
    <property type="match status" value="1"/>
</dbReference>
<dbReference type="Gene3D" id="3.30.70.270">
    <property type="match status" value="1"/>
</dbReference>
<feature type="transmembrane region" description="Helical" evidence="1">
    <location>
        <begin position="7"/>
        <end position="27"/>
    </location>
</feature>
<dbReference type="STRING" id="1121325.SAMN04515677_101451"/>
<dbReference type="SUPFAM" id="SSF55073">
    <property type="entry name" value="Nucleotide cyclase"/>
    <property type="match status" value="1"/>
</dbReference>
<dbReference type="RefSeq" id="WP_092722427.1">
    <property type="nucleotide sequence ID" value="NZ_FNGW01000001.1"/>
</dbReference>
<dbReference type="Pfam" id="PF00990">
    <property type="entry name" value="GGDEF"/>
    <property type="match status" value="1"/>
</dbReference>
<feature type="transmembrane region" description="Helical" evidence="1">
    <location>
        <begin position="458"/>
        <end position="477"/>
    </location>
</feature>
<organism evidence="3 4">
    <name type="scientific">Romboutsia lituseburensis DSM 797</name>
    <dbReference type="NCBI Taxonomy" id="1121325"/>
    <lineage>
        <taxon>Bacteria</taxon>
        <taxon>Bacillati</taxon>
        <taxon>Bacillota</taxon>
        <taxon>Clostridia</taxon>
        <taxon>Peptostreptococcales</taxon>
        <taxon>Peptostreptococcaceae</taxon>
        <taxon>Romboutsia</taxon>
    </lineage>
</organism>
<dbReference type="PANTHER" id="PTHR45138">
    <property type="entry name" value="REGULATORY COMPONENTS OF SENSORY TRANSDUCTION SYSTEM"/>
    <property type="match status" value="1"/>
</dbReference>
<keyword evidence="1" id="KW-1133">Transmembrane helix</keyword>
<dbReference type="SUPFAM" id="SSF48452">
    <property type="entry name" value="TPR-like"/>
    <property type="match status" value="2"/>
</dbReference>
<dbReference type="GO" id="GO:0052621">
    <property type="term" value="F:diguanylate cyclase activity"/>
    <property type="evidence" value="ECO:0007669"/>
    <property type="project" value="TreeGrafter"/>
</dbReference>
<dbReference type="PROSITE" id="PS50887">
    <property type="entry name" value="GGDEF"/>
    <property type="match status" value="1"/>
</dbReference>
<accession>A0A1G9J0C2</accession>
<dbReference type="GO" id="GO:0005886">
    <property type="term" value="C:plasma membrane"/>
    <property type="evidence" value="ECO:0007669"/>
    <property type="project" value="TreeGrafter"/>
</dbReference>
<dbReference type="InterPro" id="IPR011990">
    <property type="entry name" value="TPR-like_helical_dom_sf"/>
</dbReference>
<dbReference type="Gene3D" id="1.25.40.10">
    <property type="entry name" value="Tetratricopeptide repeat domain"/>
    <property type="match status" value="1"/>
</dbReference>
<protein>
    <submittedName>
        <fullName evidence="3">Diguanylate cyclase (GGDEF) domain-containing protein</fullName>
    </submittedName>
</protein>
<dbReference type="InterPro" id="IPR050469">
    <property type="entry name" value="Diguanylate_Cyclase"/>
</dbReference>
<dbReference type="GO" id="GO:0043709">
    <property type="term" value="P:cell adhesion involved in single-species biofilm formation"/>
    <property type="evidence" value="ECO:0007669"/>
    <property type="project" value="TreeGrafter"/>
</dbReference>
<proteinExistence type="predicted"/>
<evidence type="ECO:0000256" key="1">
    <source>
        <dbReference type="SAM" id="Phobius"/>
    </source>
</evidence>
<dbReference type="AlphaFoldDB" id="A0A1G9J0C2"/>
<evidence type="ECO:0000313" key="4">
    <source>
        <dbReference type="Proteomes" id="UP000199068"/>
    </source>
</evidence>
<gene>
    <name evidence="3" type="ORF">SAMN04515677_101451</name>
</gene>
<dbReference type="Proteomes" id="UP000199068">
    <property type="component" value="Unassembled WGS sequence"/>
</dbReference>
<dbReference type="NCBIfam" id="TIGR00254">
    <property type="entry name" value="GGDEF"/>
    <property type="match status" value="1"/>
</dbReference>
<evidence type="ECO:0000259" key="2">
    <source>
        <dbReference type="PROSITE" id="PS50887"/>
    </source>
</evidence>
<dbReference type="InterPro" id="IPR029787">
    <property type="entry name" value="Nucleotide_cyclase"/>
</dbReference>
<dbReference type="FunFam" id="3.30.70.270:FF:000001">
    <property type="entry name" value="Diguanylate cyclase domain protein"/>
    <property type="match status" value="1"/>
</dbReference>
<dbReference type="InterPro" id="IPR019734">
    <property type="entry name" value="TPR_rpt"/>
</dbReference>
<sequence>MSKIHDIKKYILITTIIVPFCILFVVVNDRLNHSQIKDIGENFLSEKISKEETDNLIKQLKKQNKQSEISFIEGAILKKENKLKEAKIKFNEVLESKNINSSYLMEVYTYVFLAEISQQEKDYENLNKFTKNAFYNINPKYYDENIDIIKKIIKLLNTTQSSRKVAIDILNKLIKSNKISNDFRLYALDRLGLLYFMNNQYSNSSEINLNYILLANDMGKQKEYAKAIVDLATIFKQLKGNETAIVAIQKALDVKIDDKVERGKFKPYAYLNLAEIYVCVNKYEDALKSVNEIQKYKGYYNEEDYRDFKILANVIKIRCYINIDKKKEAAKLIEETEKLLKEDKSWYFIDKELEFSIAKAQYYKSIGYYDSSIKEYLKALEYSKKEGNYYKEVIIIEELIDIYKAIDDSENFYKYTLQLIDLKEYMEGLRYEDYSKYIIQSTTDKKKLLDEYEFKVKAYKIVFIVSIAFSIIYYLLYKRIKNIKKLSQRDGLTNIYNRRQFNKVYKKLIYSNKKFSCIILDIDHFKSINDMHGHKTGDEVIIGVCNEIKKNLDSDCSFYRYGGEEFVIIIKNKEKKDVISLAEKVRIKVQDLTWNQGINVTISLGIAFKIDSTNNIIEIADKNLYKAKESGRNKVAY</sequence>
<feature type="domain" description="GGDEF" evidence="2">
    <location>
        <begin position="513"/>
        <end position="637"/>
    </location>
</feature>
<reference evidence="3 4" key="1">
    <citation type="submission" date="2016-10" db="EMBL/GenBank/DDBJ databases">
        <authorList>
            <person name="de Groot N.N."/>
        </authorList>
    </citation>
    <scope>NUCLEOTIDE SEQUENCE [LARGE SCALE GENOMIC DNA]</scope>
    <source>
        <strain evidence="3 4">DSM 797</strain>
    </source>
</reference>
<dbReference type="EMBL" id="FNGW01000001">
    <property type="protein sequence ID" value="SDL30795.1"/>
    <property type="molecule type" value="Genomic_DNA"/>
</dbReference>
<dbReference type="InterPro" id="IPR000160">
    <property type="entry name" value="GGDEF_dom"/>
</dbReference>
<keyword evidence="4" id="KW-1185">Reference proteome</keyword>
<keyword evidence="1" id="KW-0812">Transmembrane</keyword>
<dbReference type="SMART" id="SM00028">
    <property type="entry name" value="TPR"/>
    <property type="match status" value="4"/>
</dbReference>
<name>A0A1G9J0C2_9FIRM</name>
<dbReference type="PANTHER" id="PTHR45138:SF9">
    <property type="entry name" value="DIGUANYLATE CYCLASE DGCM-RELATED"/>
    <property type="match status" value="1"/>
</dbReference>
<dbReference type="InterPro" id="IPR043128">
    <property type="entry name" value="Rev_trsase/Diguanyl_cyclase"/>
</dbReference>
<keyword evidence="1" id="KW-0472">Membrane</keyword>